<gene>
    <name evidence="1" type="ORF">SAMN05216577_12813</name>
</gene>
<keyword evidence="2" id="KW-1185">Reference proteome</keyword>
<evidence type="ECO:0000313" key="2">
    <source>
        <dbReference type="Proteomes" id="UP000183385"/>
    </source>
</evidence>
<reference evidence="1 2" key="1">
    <citation type="submission" date="2016-10" db="EMBL/GenBank/DDBJ databases">
        <authorList>
            <person name="Varghese N."/>
            <person name="Submissions S."/>
        </authorList>
    </citation>
    <scope>NUCLEOTIDE SEQUENCE [LARGE SCALE GENOMIC DNA]</scope>
    <source>
        <strain evidence="1 2">LMG 18378</strain>
    </source>
</reference>
<protein>
    <submittedName>
        <fullName evidence="1">Uncharacterized protein</fullName>
    </submittedName>
</protein>
<dbReference type="Proteomes" id="UP000183385">
    <property type="component" value="Unassembled WGS sequence"/>
</dbReference>
<sequence length="122" mass="13083">MLNRTALKSPVFLARVKAAVVRAVRHSYSPERRALGIGHAVVRAKRTGRLSLVVVARQGRGLEFFDGADRDITDDVLSALQAFHAEVRAVAAKAPTVVDGCQGVESFPYGREALGQVQLCAA</sequence>
<dbReference type="EMBL" id="FOLS01000028">
    <property type="protein sequence ID" value="SFD51846.1"/>
    <property type="molecule type" value="Genomic_DNA"/>
</dbReference>
<organism evidence="1 2">
    <name type="scientific">Pseudomonas citronellolis</name>
    <dbReference type="NCBI Taxonomy" id="53408"/>
    <lineage>
        <taxon>Bacteria</taxon>
        <taxon>Pseudomonadati</taxon>
        <taxon>Pseudomonadota</taxon>
        <taxon>Gammaproteobacteria</taxon>
        <taxon>Pseudomonadales</taxon>
        <taxon>Pseudomonadaceae</taxon>
        <taxon>Pseudomonas</taxon>
    </lineage>
</organism>
<comment type="caution">
    <text evidence="1">The sequence shown here is derived from an EMBL/GenBank/DDBJ whole genome shotgun (WGS) entry which is preliminary data.</text>
</comment>
<evidence type="ECO:0000313" key="1">
    <source>
        <dbReference type="EMBL" id="SFD51846.1"/>
    </source>
</evidence>
<proteinExistence type="predicted"/>
<dbReference type="RefSeq" id="WP_074983512.1">
    <property type="nucleotide sequence ID" value="NZ_FOLS01000028.1"/>
</dbReference>
<dbReference type="AlphaFoldDB" id="A0AAQ1KKH5"/>
<name>A0AAQ1KKH5_9PSED</name>
<accession>A0AAQ1KKH5</accession>